<dbReference type="Pfam" id="PF14718">
    <property type="entry name" value="SLT_L"/>
    <property type="match status" value="1"/>
</dbReference>
<evidence type="ECO:0000256" key="1">
    <source>
        <dbReference type="ARBA" id="ARBA00007734"/>
    </source>
</evidence>
<evidence type="ECO:0000313" key="7">
    <source>
        <dbReference type="Proteomes" id="UP001142810"/>
    </source>
</evidence>
<dbReference type="Gene3D" id="1.10.1240.20">
    <property type="entry name" value="Lytic transglycosylase, superhelical linker domain"/>
    <property type="match status" value="1"/>
</dbReference>
<reference evidence="6" key="1">
    <citation type="submission" date="2022-11" db="EMBL/GenBank/DDBJ databases">
        <title>Alteromonas sp. nov., isolated from sea water of the Qingdao.</title>
        <authorList>
            <person name="Wang Q."/>
        </authorList>
    </citation>
    <scope>NUCLEOTIDE SEQUENCE</scope>
    <source>
        <strain evidence="6">ASW11-7</strain>
    </source>
</reference>
<protein>
    <submittedName>
        <fullName evidence="6">Transglycosylase SLT domain-containing protein</fullName>
    </submittedName>
</protein>
<keyword evidence="7" id="KW-1185">Reference proteome</keyword>
<comment type="similarity">
    <text evidence="1">Belongs to the transglycosylase Slt family.</text>
</comment>
<comment type="caution">
    <text evidence="6">The sequence shown here is derived from an EMBL/GenBank/DDBJ whole genome shotgun (WGS) entry which is preliminary data.</text>
</comment>
<dbReference type="InterPro" id="IPR023346">
    <property type="entry name" value="Lysozyme-like_dom_sf"/>
</dbReference>
<dbReference type="CDD" id="cd13401">
    <property type="entry name" value="Slt70-like"/>
    <property type="match status" value="1"/>
</dbReference>
<dbReference type="SUPFAM" id="SSF53955">
    <property type="entry name" value="Lysozyme-like"/>
    <property type="match status" value="1"/>
</dbReference>
<dbReference type="InterPro" id="IPR008258">
    <property type="entry name" value="Transglycosylase_SLT_dom_1"/>
</dbReference>
<dbReference type="Gene3D" id="1.10.530.10">
    <property type="match status" value="1"/>
</dbReference>
<feature type="chain" id="PRO_5047136819" evidence="3">
    <location>
        <begin position="28"/>
        <end position="670"/>
    </location>
</feature>
<evidence type="ECO:0000259" key="4">
    <source>
        <dbReference type="Pfam" id="PF01464"/>
    </source>
</evidence>
<feature type="domain" description="Transglycosylase SLT" evidence="4">
    <location>
        <begin position="500"/>
        <end position="606"/>
    </location>
</feature>
<accession>A0ABT3P945</accession>
<keyword evidence="2 3" id="KW-0732">Signal</keyword>
<dbReference type="InterPro" id="IPR008939">
    <property type="entry name" value="Lytic_TGlycosylase_superhlx_U"/>
</dbReference>
<proteinExistence type="inferred from homology"/>
<feature type="signal peptide" evidence="3">
    <location>
        <begin position="1"/>
        <end position="27"/>
    </location>
</feature>
<dbReference type="Proteomes" id="UP001142810">
    <property type="component" value="Unassembled WGS sequence"/>
</dbReference>
<dbReference type="PANTHER" id="PTHR37423">
    <property type="entry name" value="SOLUBLE LYTIC MUREIN TRANSGLYCOSYLASE-RELATED"/>
    <property type="match status" value="1"/>
</dbReference>
<dbReference type="InterPro" id="IPR012289">
    <property type="entry name" value="Lytic_TGlycosylase_superhlx_L"/>
</dbReference>
<organism evidence="6 7">
    <name type="scientific">Alteromonas aquimaris</name>
    <dbReference type="NCBI Taxonomy" id="2998417"/>
    <lineage>
        <taxon>Bacteria</taxon>
        <taxon>Pseudomonadati</taxon>
        <taxon>Pseudomonadota</taxon>
        <taxon>Gammaproteobacteria</taxon>
        <taxon>Alteromonadales</taxon>
        <taxon>Alteromonadaceae</taxon>
        <taxon>Alteromonas/Salinimonas group</taxon>
        <taxon>Alteromonas</taxon>
    </lineage>
</organism>
<sequence length="670" mass="76571">MVVKFGLLSRLSLLKACLLLIAPVTMATTLLPQDDPRQAQRELFLQTERAIQSLPVSQLHKVENNMTSLSSYPLYPYLVRQKLFRNISIANRSAIETFLMTHDGHPIVYSLRAKWLRYLAKNKQKSAFLASYRDDMGAEITCYYLQYQLAEATNPDYWLEKVDTIWLSDRSQPDSCDPVFKQWSQQGRLTEEKLLARIERAALSGNAQLATYLQRRLPQEKQYLSQLWLKVRNLPANVMKPSFFPMSVPEVESQILAYGLERLAWQDSEKAVKAYYLWQSKLRLTEDEWANIHRAIALSLAIDNKPDALAWLERADVAGAAQDVKRWHLAYLLRKQNWQKVLELIELSQPHIQQQDAFRYWRARSFAHLGAPQQAKSTLEQLASERNYYGFMASAQLAQPASLKHMEAPTNSEAMKDIEVRPAAQRAFEFLQLGRLIDARREWRYLISQLDTAMVKDAAVLASEWGWYDQAIISFTQSGFLDDVKRRFPLAFAPKFSSVGQTYDIPPAFAMAIARRESSFMVDAISPAGATGLMQLMPGTAQYLVDKKINRAALIEPDQNVQLGVQYLRYLMDKLDNNPVLVSASYNAGWKKVLNWLPRDEALPTDVWIENIPYRETRGYVKAVLAYRYIYEQQLGTQSGLFSQLSTTSIPALPSKASGQMATSLQLAPE</sequence>
<dbReference type="PANTHER" id="PTHR37423:SF2">
    <property type="entry name" value="MEMBRANE-BOUND LYTIC MUREIN TRANSGLYCOSYLASE C"/>
    <property type="match status" value="1"/>
</dbReference>
<name>A0ABT3P945_9ALTE</name>
<dbReference type="Pfam" id="PF01464">
    <property type="entry name" value="SLT"/>
    <property type="match status" value="1"/>
</dbReference>
<evidence type="ECO:0000259" key="5">
    <source>
        <dbReference type="Pfam" id="PF14718"/>
    </source>
</evidence>
<dbReference type="Gene3D" id="1.25.20.10">
    <property type="entry name" value="Bacterial muramidases"/>
    <property type="match status" value="1"/>
</dbReference>
<evidence type="ECO:0000313" key="6">
    <source>
        <dbReference type="EMBL" id="MCW8109298.1"/>
    </source>
</evidence>
<evidence type="ECO:0000256" key="3">
    <source>
        <dbReference type="SAM" id="SignalP"/>
    </source>
</evidence>
<gene>
    <name evidence="6" type="ORF">OPS25_12385</name>
</gene>
<dbReference type="EMBL" id="JAPFRD010000011">
    <property type="protein sequence ID" value="MCW8109298.1"/>
    <property type="molecule type" value="Genomic_DNA"/>
</dbReference>
<dbReference type="RefSeq" id="WP_265618049.1">
    <property type="nucleotide sequence ID" value="NZ_JAPFRD010000011.1"/>
</dbReference>
<dbReference type="SUPFAM" id="SSF48435">
    <property type="entry name" value="Bacterial muramidases"/>
    <property type="match status" value="1"/>
</dbReference>
<evidence type="ECO:0000256" key="2">
    <source>
        <dbReference type="ARBA" id="ARBA00022729"/>
    </source>
</evidence>
<feature type="domain" description="Lytic transglycosylase superhelical linker" evidence="5">
    <location>
        <begin position="420"/>
        <end position="484"/>
    </location>
</feature>
<dbReference type="InterPro" id="IPR037061">
    <property type="entry name" value="Lytic_TGlycoase_superhlx_L_sf"/>
</dbReference>